<dbReference type="AlphaFoldDB" id="A0A0S7C4F2"/>
<keyword evidence="1" id="KW-1133">Transmembrane helix</keyword>
<reference evidence="2" key="1">
    <citation type="journal article" date="2015" name="Genome Announc.">
        <title>Draft Genome Sequence of Bacteroidales Strain TBC1, a Novel Isolate from a Methanogenic Wastewater Treatment System.</title>
        <authorList>
            <person name="Tourlousse D.M."/>
            <person name="Matsuura N."/>
            <person name="Sun L."/>
            <person name="Toyonaga M."/>
            <person name="Kuroda K."/>
            <person name="Ohashi A."/>
            <person name="Cruz R."/>
            <person name="Yamaguchi T."/>
            <person name="Sekiguchi Y."/>
        </authorList>
    </citation>
    <scope>NUCLEOTIDE SEQUENCE [LARGE SCALE GENOMIC DNA]</scope>
    <source>
        <strain evidence="2">TBC1</strain>
    </source>
</reference>
<protein>
    <submittedName>
        <fullName evidence="2">Uncharacterized protein</fullName>
    </submittedName>
</protein>
<keyword evidence="3" id="KW-1185">Reference proteome</keyword>
<feature type="transmembrane region" description="Helical" evidence="1">
    <location>
        <begin position="28"/>
        <end position="48"/>
    </location>
</feature>
<feature type="transmembrane region" description="Helical" evidence="1">
    <location>
        <begin position="60"/>
        <end position="79"/>
    </location>
</feature>
<evidence type="ECO:0000313" key="2">
    <source>
        <dbReference type="EMBL" id="GAP44009.1"/>
    </source>
</evidence>
<keyword evidence="1" id="KW-0472">Membrane</keyword>
<evidence type="ECO:0000256" key="1">
    <source>
        <dbReference type="SAM" id="Phobius"/>
    </source>
</evidence>
<evidence type="ECO:0000313" key="3">
    <source>
        <dbReference type="Proteomes" id="UP000053091"/>
    </source>
</evidence>
<dbReference type="EMBL" id="DF968182">
    <property type="protein sequence ID" value="GAP44009.1"/>
    <property type="molecule type" value="Genomic_DNA"/>
</dbReference>
<keyword evidence="1" id="KW-0812">Transmembrane</keyword>
<name>A0A0S7C4F2_9BACT</name>
<sequence>MHSLGASIDVHFKEISKMEEPLFEFKNCFRNILTIGLWLVIFLSSFQILEYFKEIDMSSLWFYFFLVLISTLLALFPFWPIKLFKTIVYHDVIVFKEMLRHPILKNEFGIAFENINDYKIKTMIFNLNWIVIKRKNGRTIRRLFSFSARELKEFSNILNEKVKKN</sequence>
<accession>A0A0S7C4F2</accession>
<proteinExistence type="predicted"/>
<organism evidence="2">
    <name type="scientific">Lentimicrobium saccharophilum</name>
    <dbReference type="NCBI Taxonomy" id="1678841"/>
    <lineage>
        <taxon>Bacteria</taxon>
        <taxon>Pseudomonadati</taxon>
        <taxon>Bacteroidota</taxon>
        <taxon>Bacteroidia</taxon>
        <taxon>Bacteroidales</taxon>
        <taxon>Lentimicrobiaceae</taxon>
        <taxon>Lentimicrobium</taxon>
    </lineage>
</organism>
<dbReference type="Proteomes" id="UP000053091">
    <property type="component" value="Unassembled WGS sequence"/>
</dbReference>
<gene>
    <name evidence="2" type="ORF">TBC1_112168</name>
</gene>